<organism evidence="1 2">
    <name type="scientific">Erwinia phage pEp_SNUABM_01</name>
    <dbReference type="NCBI Taxonomy" id="2601643"/>
    <lineage>
        <taxon>Viruses</taxon>
        <taxon>Duplodnaviria</taxon>
        <taxon>Heunggongvirae</taxon>
        <taxon>Uroviricota</taxon>
        <taxon>Caudoviricetes</taxon>
        <taxon>Vequintavirinae</taxon>
        <taxon>Henunavirus</taxon>
        <taxon>Henunavirus SNUABM01</taxon>
    </lineage>
</organism>
<name>A0A5J6DAY6_9CAUD</name>
<accession>A0A5J6DAY6</accession>
<reference evidence="1 2" key="1">
    <citation type="submission" date="2019-07" db="EMBL/GenBank/DDBJ databases">
        <title>Complete genome sequence of bacteriophages infecting Erwinia pyrifoliae.</title>
        <authorList>
            <person name="Kim S.G."/>
            <person name="Park S.C."/>
        </authorList>
    </citation>
    <scope>NUCLEOTIDE SEQUENCE [LARGE SCALE GENOMIC DNA]</scope>
</reference>
<gene>
    <name evidence="1" type="ORF">pEpSNUABM01_141</name>
</gene>
<protein>
    <submittedName>
        <fullName evidence="1">Uncharacterized protein</fullName>
    </submittedName>
</protein>
<keyword evidence="2" id="KW-1185">Reference proteome</keyword>
<dbReference type="EMBL" id="MN184887">
    <property type="protein sequence ID" value="QEQ94967.1"/>
    <property type="molecule type" value="Genomic_DNA"/>
</dbReference>
<evidence type="ECO:0000313" key="1">
    <source>
        <dbReference type="EMBL" id="QEQ94967.1"/>
    </source>
</evidence>
<dbReference type="Proteomes" id="UP000326545">
    <property type="component" value="Segment"/>
</dbReference>
<evidence type="ECO:0000313" key="2">
    <source>
        <dbReference type="Proteomes" id="UP000326545"/>
    </source>
</evidence>
<sequence>MTIKDNTVDFDAHVYSNPHQSDFRWSVRPDPDLPGSVNLSYEEFAYYDNRTRSGYEKQGTVGFDKATWEKIKYAVDGVFEKTI</sequence>
<proteinExistence type="predicted"/>